<evidence type="ECO:0000313" key="2">
    <source>
        <dbReference type="Proteomes" id="UP000235405"/>
    </source>
</evidence>
<sequence length="59" mass="7211">MFAKDEDRLVLSSRDGNRKHNLSLYFLQTHNFDEWIDGVTFYQLFNPLKETIKWLEQVY</sequence>
<reference evidence="2" key="1">
    <citation type="submission" date="2016-07" db="EMBL/GenBank/DDBJ databases">
        <title>Nontailed viruses are major unrecognized killers of bacteria in the ocean.</title>
        <authorList>
            <person name="Kauffman K."/>
            <person name="Hussain F."/>
            <person name="Yang J."/>
            <person name="Arevalo P."/>
            <person name="Brown J."/>
            <person name="Cutler M."/>
            <person name="Kelly L."/>
            <person name="Polz M.F."/>
        </authorList>
    </citation>
    <scope>NUCLEOTIDE SEQUENCE [LARGE SCALE GENOMIC DNA]</scope>
    <source>
        <strain evidence="2">10N.286.54.F3</strain>
    </source>
</reference>
<gene>
    <name evidence="1" type="ORF">BCV19_24095</name>
</gene>
<name>A0A2J6UN15_VIBSP</name>
<proteinExistence type="predicted"/>
<protein>
    <submittedName>
        <fullName evidence="1">Uncharacterized protein</fullName>
    </submittedName>
</protein>
<evidence type="ECO:0000313" key="1">
    <source>
        <dbReference type="EMBL" id="PMF30130.1"/>
    </source>
</evidence>
<dbReference type="Proteomes" id="UP000235405">
    <property type="component" value="Unassembled WGS sequence"/>
</dbReference>
<accession>A0A2J6UN15</accession>
<dbReference type="AlphaFoldDB" id="A0A2J6UN15"/>
<comment type="caution">
    <text evidence="1">The sequence shown here is derived from an EMBL/GenBank/DDBJ whole genome shotgun (WGS) entry which is preliminary data.</text>
</comment>
<organism evidence="1 2">
    <name type="scientific">Vibrio splendidus</name>
    <dbReference type="NCBI Taxonomy" id="29497"/>
    <lineage>
        <taxon>Bacteria</taxon>
        <taxon>Pseudomonadati</taxon>
        <taxon>Pseudomonadota</taxon>
        <taxon>Gammaproteobacteria</taxon>
        <taxon>Vibrionales</taxon>
        <taxon>Vibrionaceae</taxon>
        <taxon>Vibrio</taxon>
    </lineage>
</organism>
<dbReference type="EMBL" id="MCSW01000056">
    <property type="protein sequence ID" value="PMF30130.1"/>
    <property type="molecule type" value="Genomic_DNA"/>
</dbReference>